<keyword evidence="4 5" id="KW-0732">Signal</keyword>
<evidence type="ECO:0000313" key="7">
    <source>
        <dbReference type="EMBL" id="HIS33159.1"/>
    </source>
</evidence>
<comment type="subcellular location">
    <subcellularLocation>
        <location evidence="1">Cell envelope</location>
    </subcellularLocation>
</comment>
<accession>A0A9D1EVU9</accession>
<evidence type="ECO:0000256" key="2">
    <source>
        <dbReference type="ARBA" id="ARBA00008814"/>
    </source>
</evidence>
<dbReference type="PANTHER" id="PTHR30532:SF24">
    <property type="entry name" value="FERRIC ENTEROBACTIN-BINDING PERIPLASMIC PROTEIN FEPB"/>
    <property type="match status" value="1"/>
</dbReference>
<comment type="caution">
    <text evidence="7">The sequence shown here is derived from an EMBL/GenBank/DDBJ whole genome shotgun (WGS) entry which is preliminary data.</text>
</comment>
<reference evidence="7" key="2">
    <citation type="journal article" date="2021" name="PeerJ">
        <title>Extensive microbial diversity within the chicken gut microbiome revealed by metagenomics and culture.</title>
        <authorList>
            <person name="Gilroy R."/>
            <person name="Ravi A."/>
            <person name="Getino M."/>
            <person name="Pursley I."/>
            <person name="Horton D.L."/>
            <person name="Alikhan N.F."/>
            <person name="Baker D."/>
            <person name="Gharbi K."/>
            <person name="Hall N."/>
            <person name="Watson M."/>
            <person name="Adriaenssens E.M."/>
            <person name="Foster-Nyarko E."/>
            <person name="Jarju S."/>
            <person name="Secka A."/>
            <person name="Antonio M."/>
            <person name="Oren A."/>
            <person name="Chaudhuri R.R."/>
            <person name="La Ragione R."/>
            <person name="Hildebrand F."/>
            <person name="Pallen M.J."/>
        </authorList>
    </citation>
    <scope>NUCLEOTIDE SEQUENCE</scope>
    <source>
        <strain evidence="7">CHK190-19873</strain>
    </source>
</reference>
<dbReference type="PANTHER" id="PTHR30532">
    <property type="entry name" value="IRON III DICITRATE-BINDING PERIPLASMIC PROTEIN"/>
    <property type="match status" value="1"/>
</dbReference>
<reference evidence="7" key="1">
    <citation type="submission" date="2020-10" db="EMBL/GenBank/DDBJ databases">
        <authorList>
            <person name="Gilroy R."/>
        </authorList>
    </citation>
    <scope>NUCLEOTIDE SEQUENCE</scope>
    <source>
        <strain evidence="7">CHK190-19873</strain>
    </source>
</reference>
<gene>
    <name evidence="7" type="ORF">IAB44_16685</name>
</gene>
<feature type="signal peptide" evidence="5">
    <location>
        <begin position="1"/>
        <end position="28"/>
    </location>
</feature>
<protein>
    <submittedName>
        <fullName evidence="7">Iron-siderophore ABC transporter substrate-binding protein</fullName>
    </submittedName>
</protein>
<dbReference type="CDD" id="cd01146">
    <property type="entry name" value="FhuD"/>
    <property type="match status" value="1"/>
</dbReference>
<evidence type="ECO:0000256" key="3">
    <source>
        <dbReference type="ARBA" id="ARBA00022448"/>
    </source>
</evidence>
<evidence type="ECO:0000256" key="5">
    <source>
        <dbReference type="SAM" id="SignalP"/>
    </source>
</evidence>
<organism evidence="7 8">
    <name type="scientific">Candidatus Limivivens intestinipullorum</name>
    <dbReference type="NCBI Taxonomy" id="2840858"/>
    <lineage>
        <taxon>Bacteria</taxon>
        <taxon>Bacillati</taxon>
        <taxon>Bacillota</taxon>
        <taxon>Clostridia</taxon>
        <taxon>Lachnospirales</taxon>
        <taxon>Lachnospiraceae</taxon>
        <taxon>Lachnospiraceae incertae sedis</taxon>
        <taxon>Candidatus Limivivens</taxon>
    </lineage>
</organism>
<dbReference type="PROSITE" id="PS50983">
    <property type="entry name" value="FE_B12_PBP"/>
    <property type="match status" value="1"/>
</dbReference>
<evidence type="ECO:0000256" key="4">
    <source>
        <dbReference type="ARBA" id="ARBA00022729"/>
    </source>
</evidence>
<dbReference type="Proteomes" id="UP000823935">
    <property type="component" value="Unassembled WGS sequence"/>
</dbReference>
<dbReference type="EMBL" id="DVIQ01000113">
    <property type="protein sequence ID" value="HIS33159.1"/>
    <property type="molecule type" value="Genomic_DNA"/>
</dbReference>
<dbReference type="Pfam" id="PF01497">
    <property type="entry name" value="Peripla_BP_2"/>
    <property type="match status" value="1"/>
</dbReference>
<dbReference type="Gene3D" id="3.40.50.1980">
    <property type="entry name" value="Nitrogenase molybdenum iron protein domain"/>
    <property type="match status" value="2"/>
</dbReference>
<name>A0A9D1EVU9_9FIRM</name>
<evidence type="ECO:0000313" key="8">
    <source>
        <dbReference type="Proteomes" id="UP000823935"/>
    </source>
</evidence>
<dbReference type="InterPro" id="IPR051313">
    <property type="entry name" value="Bact_iron-sidero_bind"/>
</dbReference>
<keyword evidence="3" id="KW-0813">Transport</keyword>
<evidence type="ECO:0000256" key="1">
    <source>
        <dbReference type="ARBA" id="ARBA00004196"/>
    </source>
</evidence>
<dbReference type="GO" id="GO:0030288">
    <property type="term" value="C:outer membrane-bounded periplasmic space"/>
    <property type="evidence" value="ECO:0007669"/>
    <property type="project" value="TreeGrafter"/>
</dbReference>
<comment type="similarity">
    <text evidence="2">Belongs to the bacterial solute-binding protein 8 family.</text>
</comment>
<sequence>MSNRFAKFLSVSASMALAAAVFAFPAAAAETKTGAETETQSQETQYPIEIEHAFGTTVIESKPERVVTVAFGNQDVALALGVVPVGFSAANYGVQDDSGMLPWTQEKLEELGCEEPNVFQDTDGLDYEAISDCDPDVILAVYSGLTEEEYSMLSEIAPTVAYPESAWTVSWRDWIRYTALGLGMEAEGKQLIADLENMLAEKTAAYPDFEGKSFVWITFSEEDLSNLHAYAPIDPRCAFLIEDLGFTYPDSVSELIEDGSYSLSLSAENADLLYDADFLIGYSSDAAYEAAKEDTVLGSIPALQNDAVVSIESGTPLSAAMTITPLSMEYTIDEYLEKINEAVEEVNE</sequence>
<dbReference type="AlphaFoldDB" id="A0A9D1EVU9"/>
<proteinExistence type="inferred from homology"/>
<dbReference type="InterPro" id="IPR002491">
    <property type="entry name" value="ABC_transptr_periplasmic_BD"/>
</dbReference>
<feature type="chain" id="PRO_5038365965" evidence="5">
    <location>
        <begin position="29"/>
        <end position="348"/>
    </location>
</feature>
<feature type="domain" description="Fe/B12 periplasmic-binding" evidence="6">
    <location>
        <begin position="65"/>
        <end position="343"/>
    </location>
</feature>
<dbReference type="GO" id="GO:1901678">
    <property type="term" value="P:iron coordination entity transport"/>
    <property type="evidence" value="ECO:0007669"/>
    <property type="project" value="UniProtKB-ARBA"/>
</dbReference>
<dbReference type="SUPFAM" id="SSF53807">
    <property type="entry name" value="Helical backbone' metal receptor"/>
    <property type="match status" value="1"/>
</dbReference>
<evidence type="ECO:0000259" key="6">
    <source>
        <dbReference type="PROSITE" id="PS50983"/>
    </source>
</evidence>